<dbReference type="NCBIfam" id="TIGR01841">
    <property type="entry name" value="phasin"/>
    <property type="match status" value="1"/>
</dbReference>
<organism evidence="2 3">
    <name type="scientific">Paraburkholderia fynbosensis</name>
    <dbReference type="NCBI Taxonomy" id="1200993"/>
    <lineage>
        <taxon>Bacteria</taxon>
        <taxon>Pseudomonadati</taxon>
        <taxon>Pseudomonadota</taxon>
        <taxon>Betaproteobacteria</taxon>
        <taxon>Burkholderiales</taxon>
        <taxon>Burkholderiaceae</taxon>
        <taxon>Paraburkholderia</taxon>
    </lineage>
</organism>
<dbReference type="EMBL" id="CADIKI010000051">
    <property type="protein sequence ID" value="CAB3810873.1"/>
    <property type="molecule type" value="Genomic_DNA"/>
</dbReference>
<evidence type="ECO:0000313" key="3">
    <source>
        <dbReference type="Proteomes" id="UP000494252"/>
    </source>
</evidence>
<dbReference type="InterPro" id="IPR010127">
    <property type="entry name" value="Phasin_subfam-1"/>
</dbReference>
<proteinExistence type="predicted"/>
<accession>A0A6J5H3A6</accession>
<name>A0A6J5H3A6_9BURK</name>
<dbReference type="Proteomes" id="UP000494252">
    <property type="component" value="Unassembled WGS sequence"/>
</dbReference>
<sequence>MSTLTPQQLVAAQQANLDAFFGVTNKAFAGFEKLVALNLQVSKAALAETQEIVTKAISAGNPGALLALQASLSQPAAEKAVAYGRSVYEIVSEVQSEISAAATAQGEKLQQDTQEFVESLKKNAPAGSESAIAAWKSVFSAANATYESANKAAKQFVATVSTVQ</sequence>
<feature type="domain" description="Phasin" evidence="1">
    <location>
        <begin position="7"/>
        <end position="105"/>
    </location>
</feature>
<dbReference type="Pfam" id="PF09361">
    <property type="entry name" value="Phasin_2"/>
    <property type="match status" value="1"/>
</dbReference>
<dbReference type="AlphaFoldDB" id="A0A6J5H3A6"/>
<evidence type="ECO:0000259" key="1">
    <source>
        <dbReference type="Pfam" id="PF09361"/>
    </source>
</evidence>
<keyword evidence="3" id="KW-1185">Reference proteome</keyword>
<evidence type="ECO:0000313" key="2">
    <source>
        <dbReference type="EMBL" id="CAB3810873.1"/>
    </source>
</evidence>
<reference evidence="2 3" key="1">
    <citation type="submission" date="2020-04" db="EMBL/GenBank/DDBJ databases">
        <authorList>
            <person name="De Canck E."/>
        </authorList>
    </citation>
    <scope>NUCLEOTIDE SEQUENCE [LARGE SCALE GENOMIC DNA]</scope>
    <source>
        <strain evidence="2 3">LMG 27177</strain>
    </source>
</reference>
<dbReference type="RefSeq" id="WP_175166452.1">
    <property type="nucleotide sequence ID" value="NZ_CADIKI010000051.1"/>
</dbReference>
<gene>
    <name evidence="2" type="ORF">LMG27177_07550</name>
</gene>
<dbReference type="InterPro" id="IPR018968">
    <property type="entry name" value="Phasin"/>
</dbReference>
<protein>
    <recommendedName>
        <fullName evidence="1">Phasin domain-containing protein</fullName>
    </recommendedName>
</protein>